<dbReference type="NCBIfam" id="TIGR00914">
    <property type="entry name" value="2A0601"/>
    <property type="match status" value="1"/>
</dbReference>
<evidence type="ECO:0000256" key="7">
    <source>
        <dbReference type="ARBA" id="ARBA00023136"/>
    </source>
</evidence>
<dbReference type="Gene3D" id="3.30.70.1440">
    <property type="entry name" value="Multidrug efflux transporter AcrB pore domain"/>
    <property type="match status" value="1"/>
</dbReference>
<dbReference type="Proteomes" id="UP000229974">
    <property type="component" value="Unassembled WGS sequence"/>
</dbReference>
<feature type="transmembrane region" description="Helical" evidence="8">
    <location>
        <begin position="1009"/>
        <end position="1032"/>
    </location>
</feature>
<dbReference type="InterPro" id="IPR001036">
    <property type="entry name" value="Acrflvin-R"/>
</dbReference>
<evidence type="ECO:0000256" key="6">
    <source>
        <dbReference type="ARBA" id="ARBA00022989"/>
    </source>
</evidence>
<dbReference type="AlphaFoldDB" id="A0A2J0Q1A4"/>
<comment type="subcellular location">
    <subcellularLocation>
        <location evidence="1">Cell membrane</location>
        <topology evidence="1">Multi-pass membrane protein</topology>
    </subcellularLocation>
</comment>
<dbReference type="PRINTS" id="PR00702">
    <property type="entry name" value="ACRIFLAVINRP"/>
</dbReference>
<feature type="transmembrane region" description="Helical" evidence="8">
    <location>
        <begin position="531"/>
        <end position="553"/>
    </location>
</feature>
<dbReference type="InterPro" id="IPR004763">
    <property type="entry name" value="CusA-like"/>
</dbReference>
<protein>
    <submittedName>
        <fullName evidence="9">CusA/CzcA family heavy metal efflux RND transporter</fullName>
    </submittedName>
</protein>
<dbReference type="GO" id="GO:0008324">
    <property type="term" value="F:monoatomic cation transmembrane transporter activity"/>
    <property type="evidence" value="ECO:0007669"/>
    <property type="project" value="InterPro"/>
</dbReference>
<feature type="transmembrane region" description="Helical" evidence="8">
    <location>
        <begin position="485"/>
        <end position="504"/>
    </location>
</feature>
<dbReference type="OrthoDB" id="9758757at2"/>
<feature type="transmembrane region" description="Helical" evidence="8">
    <location>
        <begin position="389"/>
        <end position="410"/>
    </location>
</feature>
<dbReference type="SUPFAM" id="SSF82866">
    <property type="entry name" value="Multidrug efflux transporter AcrB transmembrane domain"/>
    <property type="match status" value="2"/>
</dbReference>
<keyword evidence="7 8" id="KW-0472">Membrane</keyword>
<dbReference type="SUPFAM" id="SSF82693">
    <property type="entry name" value="Multidrug efflux transporter AcrB pore domain, PN1, PN2, PC1 and PC2 subdomains"/>
    <property type="match status" value="2"/>
</dbReference>
<sequence>MIAAVIRASLRNRLLVILAALMMAGWGWWAVQRAPLDALPDLSDVQVIIKASYPGKAPQVIEDQVTWPLTTSMLSVPGAKTVRGFSMFGDAYVYVLFEDGTDLYWARSRVLEYLSQVQAQFPPGVKVSLGPDATGVGWIYEYALIDRSGKHSLADLRALQDWTLKFELKTVPNVSEVASIGGMVRQYQIVADPAKMRALNITHSQLSGAVQAANKESGGALLEMGEAEYMVRTTGYLRSLEDFRNVVIATRNGVPVLLKDVAIIGIGPEIRRGVAELNGEGEVAGGVIVMRYGQNALETLRAVKAKLSKLQKTLPQGVEIVPVYDRSTLIEESVKTLTHKLLEEFAVVVLVCALFLFHLRSALVAMVSLPLGILGAFVVMHYQGINANMMSLGGIAIAIGAMVDAAIVMIENMHKVLEQWRHDNPGKEPAPGEYWRLAEKAAVEVGPALFCSLLIITLSFIPVFSLEAQEGRMFSPLAFTKTWSMAVAAGLGITLVPVLMGFFIRGKIPDEKANPINRLLIRLYEPLLDKVLTFPKMTLALACLLLIATLWPLSRLGSEFMPPLDEGDLLYMPSTLPGISAREASRLLQQTDRLIKSVPEVASVFGKAGRAESATDPAPLTMLETTIHFKPREQWRPGMTPQKLVEELDKTVSLPGIANVWVPPVRNRLDMLATGIKSPVGIKVNGNNIADIERVARQIEQVVKDVPGVSSALAERLEGGRYVDIRIDRQKAARYGVSVDELQSLVSTLVGGDNIGEVIQGRERYPINLRYPRDLRDNVDTLRVLPVVTASGSQVALGELADIVVTEGPPMLKSENARLSSWIYVDLRGRDLKSAVDEMQKRVEEKVVLPQGVSLSWSGQFEYLERATATLKIVLPVTLMIIFVLLWLTFRRISNVLIIMGTLPFALIGGVWLLWLLEYNLSVAGAVGFIALSGVAAEFGVIMVLYLNHALDKYHRLEPEGGNTVLMRAIHEGAVLRVRPKVMTVATIMAGLLPIMWGSGSGSEVMQRIAAPMIGGMVTAPLLSMLVIPALYKLLHQR</sequence>
<dbReference type="PANTHER" id="PTHR32063:SF19">
    <property type="entry name" value="CATION EFFLUX SYSTEM PROTEIN CUSA"/>
    <property type="match status" value="1"/>
</dbReference>
<name>A0A2J0Q1A4_9ENTR</name>
<dbReference type="Gene3D" id="3.30.2090.10">
    <property type="entry name" value="Multidrug efflux transporter AcrB TolC docking domain, DN and DC subdomains"/>
    <property type="match status" value="2"/>
</dbReference>
<reference evidence="9 10" key="1">
    <citation type="journal article" date="2017" name="J. Antimicrob. Chemother.">
        <title>Characterization of the population structure, drug resistance mechanisms and plasmids of the community-associated Enterobacter cloacae complex in China.</title>
        <authorList>
            <person name="Zhou K."/>
            <person name="Yu W."/>
            <person name="Cao X."/>
            <person name="Shen P."/>
            <person name="Lu H."/>
            <person name="Luo Q."/>
            <person name="Rossen J.W.A."/>
            <person name="Xiao Y."/>
        </authorList>
    </citation>
    <scope>NUCLEOTIDE SEQUENCE [LARGE SCALE GENOMIC DNA]</scope>
    <source>
        <strain evidence="9 10">ECC904</strain>
    </source>
</reference>
<accession>A0A2J0Q1A4</accession>
<feature type="transmembrane region" description="Helical" evidence="8">
    <location>
        <begin position="923"/>
        <end position="947"/>
    </location>
</feature>
<dbReference type="GO" id="GO:0042910">
    <property type="term" value="F:xenobiotic transmembrane transporter activity"/>
    <property type="evidence" value="ECO:0007669"/>
    <property type="project" value="TreeGrafter"/>
</dbReference>
<dbReference type="EMBL" id="NEEW01000005">
    <property type="protein sequence ID" value="PJD86381.1"/>
    <property type="molecule type" value="Genomic_DNA"/>
</dbReference>
<feature type="transmembrane region" description="Helical" evidence="8">
    <location>
        <begin position="978"/>
        <end position="997"/>
    </location>
</feature>
<dbReference type="SUPFAM" id="SSF82714">
    <property type="entry name" value="Multidrug efflux transporter AcrB TolC docking domain, DN and DC subdomains"/>
    <property type="match status" value="2"/>
</dbReference>
<proteinExistence type="inferred from homology"/>
<dbReference type="Gene3D" id="3.30.70.1430">
    <property type="entry name" value="Multidrug efflux transporter AcrB pore domain"/>
    <property type="match status" value="2"/>
</dbReference>
<organism evidence="9 10">
    <name type="scientific">Enterobacter hormaechei</name>
    <dbReference type="NCBI Taxonomy" id="158836"/>
    <lineage>
        <taxon>Bacteria</taxon>
        <taxon>Pseudomonadati</taxon>
        <taxon>Pseudomonadota</taxon>
        <taxon>Gammaproteobacteria</taxon>
        <taxon>Enterobacterales</taxon>
        <taxon>Enterobacteriaceae</taxon>
        <taxon>Enterobacter</taxon>
        <taxon>Enterobacter cloacae complex</taxon>
    </lineage>
</organism>
<comment type="caution">
    <text evidence="9">The sequence shown here is derived from an EMBL/GenBank/DDBJ whole genome shotgun (WGS) entry which is preliminary data.</text>
</comment>
<evidence type="ECO:0000256" key="1">
    <source>
        <dbReference type="ARBA" id="ARBA00004651"/>
    </source>
</evidence>
<keyword evidence="6 8" id="KW-1133">Transmembrane helix</keyword>
<keyword evidence="3" id="KW-0813">Transport</keyword>
<dbReference type="Gene3D" id="1.20.1640.10">
    <property type="entry name" value="Multidrug efflux transporter AcrB transmembrane domain"/>
    <property type="match status" value="2"/>
</dbReference>
<evidence type="ECO:0000256" key="2">
    <source>
        <dbReference type="ARBA" id="ARBA00010942"/>
    </source>
</evidence>
<dbReference type="InterPro" id="IPR027463">
    <property type="entry name" value="AcrB_DN_DC_subdom"/>
</dbReference>
<dbReference type="Gene3D" id="3.30.70.1320">
    <property type="entry name" value="Multidrug efflux transporter AcrB pore domain like"/>
    <property type="match status" value="1"/>
</dbReference>
<dbReference type="RefSeq" id="WP_047717941.1">
    <property type="nucleotide sequence ID" value="NZ_CP060480.1"/>
</dbReference>
<keyword evidence="4" id="KW-1003">Cell membrane</keyword>
<keyword evidence="5 8" id="KW-0812">Transmembrane</keyword>
<gene>
    <name evidence="9" type="ORF">B9Q30_10890</name>
</gene>
<evidence type="ECO:0000256" key="8">
    <source>
        <dbReference type="SAM" id="Phobius"/>
    </source>
</evidence>
<evidence type="ECO:0000256" key="4">
    <source>
        <dbReference type="ARBA" id="ARBA00022475"/>
    </source>
</evidence>
<evidence type="ECO:0000256" key="5">
    <source>
        <dbReference type="ARBA" id="ARBA00022692"/>
    </source>
</evidence>
<dbReference type="GO" id="GO:0005886">
    <property type="term" value="C:plasma membrane"/>
    <property type="evidence" value="ECO:0007669"/>
    <property type="project" value="UniProtKB-SubCell"/>
</dbReference>
<feature type="transmembrane region" description="Helical" evidence="8">
    <location>
        <begin position="364"/>
        <end position="383"/>
    </location>
</feature>
<evidence type="ECO:0000313" key="9">
    <source>
        <dbReference type="EMBL" id="PJD86381.1"/>
    </source>
</evidence>
<evidence type="ECO:0000256" key="3">
    <source>
        <dbReference type="ARBA" id="ARBA00022448"/>
    </source>
</evidence>
<dbReference type="Pfam" id="PF00873">
    <property type="entry name" value="ACR_tran"/>
    <property type="match status" value="1"/>
</dbReference>
<comment type="similarity">
    <text evidence="2">Belongs to the resistance-nodulation-cell division (RND) (TC 2.A.6) family.</text>
</comment>
<feature type="transmembrane region" description="Helical" evidence="8">
    <location>
        <begin position="341"/>
        <end position="357"/>
    </location>
</feature>
<feature type="transmembrane region" description="Helical" evidence="8">
    <location>
        <begin position="445"/>
        <end position="465"/>
    </location>
</feature>
<dbReference type="STRING" id="301102.BFV66_06265"/>
<feature type="transmembrane region" description="Helical" evidence="8">
    <location>
        <begin position="897"/>
        <end position="917"/>
    </location>
</feature>
<feature type="transmembrane region" description="Helical" evidence="8">
    <location>
        <begin position="873"/>
        <end position="890"/>
    </location>
</feature>
<dbReference type="PANTHER" id="PTHR32063">
    <property type="match status" value="1"/>
</dbReference>
<evidence type="ECO:0000313" key="10">
    <source>
        <dbReference type="Proteomes" id="UP000229974"/>
    </source>
</evidence>